<evidence type="ECO:0000313" key="2">
    <source>
        <dbReference type="EMBL" id="KAF5914150.1"/>
    </source>
</evidence>
<evidence type="ECO:0000313" key="3">
    <source>
        <dbReference type="Proteomes" id="UP000551758"/>
    </source>
</evidence>
<evidence type="ECO:0000259" key="1">
    <source>
        <dbReference type="PROSITE" id="PS50824"/>
    </source>
</evidence>
<comment type="caution">
    <text evidence="2">The sequence shown here is derived from an EMBL/GenBank/DDBJ whole genome shotgun (WGS) entry which is preliminary data.</text>
</comment>
<dbReference type="Proteomes" id="UP000551758">
    <property type="component" value="Unassembled WGS sequence"/>
</dbReference>
<dbReference type="PROSITE" id="PS50824">
    <property type="entry name" value="DAPIN"/>
    <property type="match status" value="1"/>
</dbReference>
<proteinExistence type="predicted"/>
<reference evidence="2 3" key="1">
    <citation type="journal article" date="2020" name="Mol. Biol. Evol.">
        <title>Interspecific Gene Flow and the Evolution of Specialization in Black and White Rhinoceros.</title>
        <authorList>
            <person name="Moodley Y."/>
            <person name="Westbury M.V."/>
            <person name="Russo I.M."/>
            <person name="Gopalakrishnan S."/>
            <person name="Rakotoarivelo A."/>
            <person name="Olsen R.A."/>
            <person name="Prost S."/>
            <person name="Tunstall T."/>
            <person name="Ryder O.A."/>
            <person name="Dalen L."/>
            <person name="Bruford M.W."/>
        </authorList>
    </citation>
    <scope>NUCLEOTIDE SEQUENCE [LARGE SCALE GENOMIC DNA]</scope>
    <source>
        <strain evidence="2">SBR-YM</strain>
        <tissue evidence="2">Skin</tissue>
    </source>
</reference>
<name>A0A7J7EEC4_DICBM</name>
<protein>
    <recommendedName>
        <fullName evidence="1">Pyrin domain-containing protein</fullName>
    </recommendedName>
</protein>
<dbReference type="AlphaFoldDB" id="A0A7J7EEC4"/>
<sequence>MAESGPTDFDLLWYLNKLSKKEFQSLKNHFGQECLEMELPRTSEPDLRKSKQDLVKLWTTFYEAQHIWNMMFSIFRKIRREDLCEKIKAR</sequence>
<dbReference type="Pfam" id="PF02758">
    <property type="entry name" value="PYRIN"/>
    <property type="match status" value="1"/>
</dbReference>
<dbReference type="InterPro" id="IPR011029">
    <property type="entry name" value="DEATH-like_dom_sf"/>
</dbReference>
<dbReference type="SUPFAM" id="SSF47986">
    <property type="entry name" value="DEATH domain"/>
    <property type="match status" value="1"/>
</dbReference>
<dbReference type="SMART" id="SM01289">
    <property type="entry name" value="PYRIN"/>
    <property type="match status" value="1"/>
</dbReference>
<organism evidence="2 3">
    <name type="scientific">Diceros bicornis minor</name>
    <name type="common">South-central black rhinoceros</name>
    <dbReference type="NCBI Taxonomy" id="77932"/>
    <lineage>
        <taxon>Eukaryota</taxon>
        <taxon>Metazoa</taxon>
        <taxon>Chordata</taxon>
        <taxon>Craniata</taxon>
        <taxon>Vertebrata</taxon>
        <taxon>Euteleostomi</taxon>
        <taxon>Mammalia</taxon>
        <taxon>Eutheria</taxon>
        <taxon>Laurasiatheria</taxon>
        <taxon>Perissodactyla</taxon>
        <taxon>Rhinocerotidae</taxon>
        <taxon>Diceros</taxon>
    </lineage>
</organism>
<dbReference type="InterPro" id="IPR004020">
    <property type="entry name" value="DAPIN"/>
</dbReference>
<accession>A0A7J7EEC4</accession>
<dbReference type="Gene3D" id="1.10.533.10">
    <property type="entry name" value="Death Domain, Fas"/>
    <property type="match status" value="1"/>
</dbReference>
<gene>
    <name evidence="2" type="ORF">HPG69_003951</name>
</gene>
<dbReference type="EMBL" id="JACDTQ010003472">
    <property type="protein sequence ID" value="KAF5914150.1"/>
    <property type="molecule type" value="Genomic_DNA"/>
</dbReference>
<keyword evidence="3" id="KW-1185">Reference proteome</keyword>
<feature type="domain" description="Pyrin" evidence="1">
    <location>
        <begin position="1"/>
        <end position="90"/>
    </location>
</feature>
<dbReference type="CDD" id="cd08320">
    <property type="entry name" value="Pyrin_NALPs"/>
    <property type="match status" value="1"/>
</dbReference>